<evidence type="ECO:0000313" key="11">
    <source>
        <dbReference type="EnsemblMetazoa" id="Aqu2.1.44188_001"/>
    </source>
</evidence>
<dbReference type="eggNOG" id="KOG2557">
    <property type="taxonomic scope" value="Eukaryota"/>
</dbReference>
<feature type="domain" description="TLDc" evidence="10">
    <location>
        <begin position="238"/>
        <end position="405"/>
    </location>
</feature>
<reference evidence="12" key="1">
    <citation type="journal article" date="2010" name="Nature">
        <title>The Amphimedon queenslandica genome and the evolution of animal complexity.</title>
        <authorList>
            <person name="Srivastava M."/>
            <person name="Simakov O."/>
            <person name="Chapman J."/>
            <person name="Fahey B."/>
            <person name="Gauthier M.E."/>
            <person name="Mitros T."/>
            <person name="Richards G.S."/>
            <person name="Conaco C."/>
            <person name="Dacre M."/>
            <person name="Hellsten U."/>
            <person name="Larroux C."/>
            <person name="Putnam N.H."/>
            <person name="Stanke M."/>
            <person name="Adamska M."/>
            <person name="Darling A."/>
            <person name="Degnan S.M."/>
            <person name="Oakley T.H."/>
            <person name="Plachetzki D.C."/>
            <person name="Zhai Y."/>
            <person name="Adamski M."/>
            <person name="Calcino A."/>
            <person name="Cummins S.F."/>
            <person name="Goodstein D.M."/>
            <person name="Harris C."/>
            <person name="Jackson D.J."/>
            <person name="Leys S.P."/>
            <person name="Shu S."/>
            <person name="Woodcroft B.J."/>
            <person name="Vervoort M."/>
            <person name="Kosik K.S."/>
            <person name="Manning G."/>
            <person name="Degnan B.M."/>
            <person name="Rokhsar D.S."/>
        </authorList>
    </citation>
    <scope>NUCLEOTIDE SEQUENCE [LARGE SCALE GENOMIC DNA]</scope>
</reference>
<dbReference type="STRING" id="400682.A0A1X7VVQ6"/>
<dbReference type="PANTHER" id="PTHR23354:SF131">
    <property type="entry name" value="MTOR-ASSOCIATED PROTEIN MEAK7"/>
    <property type="match status" value="1"/>
</dbReference>
<dbReference type="GO" id="GO:0031929">
    <property type="term" value="P:TOR signaling"/>
    <property type="evidence" value="ECO:0007669"/>
    <property type="project" value="TreeGrafter"/>
</dbReference>
<keyword evidence="12" id="KW-1185">Reference proteome</keyword>
<dbReference type="Pfam" id="PF07534">
    <property type="entry name" value="TLD"/>
    <property type="match status" value="1"/>
</dbReference>
<dbReference type="GO" id="GO:0005764">
    <property type="term" value="C:lysosome"/>
    <property type="evidence" value="ECO:0007669"/>
    <property type="project" value="UniProtKB-SubCell"/>
</dbReference>
<comment type="subcellular location">
    <subcellularLocation>
        <location evidence="3">Cytoplasm</location>
    </subcellularLocation>
    <subcellularLocation>
        <location evidence="2">Lysosome</location>
    </subcellularLocation>
    <subcellularLocation>
        <location evidence="1">Membrane</location>
    </subcellularLocation>
</comment>
<evidence type="ECO:0000256" key="1">
    <source>
        <dbReference type="ARBA" id="ARBA00004370"/>
    </source>
</evidence>
<dbReference type="PROSITE" id="PS51886">
    <property type="entry name" value="TLDC"/>
    <property type="match status" value="1"/>
</dbReference>
<organism evidence="11">
    <name type="scientific">Amphimedon queenslandica</name>
    <name type="common">Sponge</name>
    <dbReference type="NCBI Taxonomy" id="400682"/>
    <lineage>
        <taxon>Eukaryota</taxon>
        <taxon>Metazoa</taxon>
        <taxon>Porifera</taxon>
        <taxon>Demospongiae</taxon>
        <taxon>Heteroscleromorpha</taxon>
        <taxon>Haplosclerida</taxon>
        <taxon>Niphatidae</taxon>
        <taxon>Amphimedon</taxon>
    </lineage>
</organism>
<dbReference type="GO" id="GO:0005634">
    <property type="term" value="C:nucleus"/>
    <property type="evidence" value="ECO:0007669"/>
    <property type="project" value="TreeGrafter"/>
</dbReference>
<keyword evidence="5" id="KW-0472">Membrane</keyword>
<evidence type="ECO:0000256" key="4">
    <source>
        <dbReference type="ARBA" id="ARBA00022490"/>
    </source>
</evidence>
<keyword evidence="6" id="KW-0458">Lysosome</keyword>
<dbReference type="Proteomes" id="UP000007879">
    <property type="component" value="Unassembled WGS sequence"/>
</dbReference>
<evidence type="ECO:0000256" key="5">
    <source>
        <dbReference type="ARBA" id="ARBA00023136"/>
    </source>
</evidence>
<dbReference type="InterPro" id="IPR006571">
    <property type="entry name" value="TLDc_dom"/>
</dbReference>
<sequence length="452" mass="50417">MGANNSKEDTLDKYGSLLNETEKVLVRDSFKTICASQQEIDRFSASHLQVYATTFGLSETIDPNRFVSALSVTVQPDGTVTPPISHVTYSNYVQNISILVKGSPQQRSQIFSHLLKPPLSTDKVEALLLSFLCFLLMPNKLSSAHFPQYKYWPGNEESLKDMVSYLTKSLKTGAPTLDKIEIQIWLMSCSLANFVIQSFFKLSFILPLSTLHEAVDDDETLLPDVVVHPKLNVSMKSHILDHGSMLYIHSILPHELKSCMYPLFSTKLHGESFSTLCRQILDRGPILLVIKDTGGHVFGAVTFDPWKFTPTFTGTSSFLFTLKPTFGSYMPTGYNQNYMYLQQSAQTLPNGLGMGGQINYFGLWLSSDFGKGSSKARPKCSTFGSPCLSSTEEFTIDIMEAWGLGKPIIPEDDEEDKEVSILDKDREARALLEIAGKPRLSEGLRDEPEDDD</sequence>
<reference evidence="11" key="2">
    <citation type="submission" date="2017-05" db="UniProtKB">
        <authorList>
            <consortium name="EnsemblMetazoa"/>
        </authorList>
    </citation>
    <scope>IDENTIFICATION</scope>
</reference>
<dbReference type="FunCoup" id="A0A1X7VVQ6">
    <property type="interactions" value="152"/>
</dbReference>
<evidence type="ECO:0000256" key="3">
    <source>
        <dbReference type="ARBA" id="ARBA00004496"/>
    </source>
</evidence>
<evidence type="ECO:0000313" key="12">
    <source>
        <dbReference type="Proteomes" id="UP000007879"/>
    </source>
</evidence>
<dbReference type="GO" id="GO:0016020">
    <property type="term" value="C:membrane"/>
    <property type="evidence" value="ECO:0007669"/>
    <property type="project" value="UniProtKB-SubCell"/>
</dbReference>
<keyword evidence="4" id="KW-0963">Cytoplasm</keyword>
<dbReference type="EnsemblMetazoa" id="Aqu2.1.44188_001">
    <property type="protein sequence ID" value="Aqu2.1.44188_001"/>
    <property type="gene ID" value="Aqu2.1.44188"/>
</dbReference>
<dbReference type="SMART" id="SM00584">
    <property type="entry name" value="TLDc"/>
    <property type="match status" value="1"/>
</dbReference>
<dbReference type="PANTHER" id="PTHR23354">
    <property type="entry name" value="NUCLEOLAR PROTEIN 7/ESTROGEN RECEPTOR COACTIVATOR-RELATED"/>
    <property type="match status" value="1"/>
</dbReference>
<accession>A0A1X7VVQ6</accession>
<evidence type="ECO:0000259" key="10">
    <source>
        <dbReference type="PROSITE" id="PS51886"/>
    </source>
</evidence>
<evidence type="ECO:0000256" key="6">
    <source>
        <dbReference type="ARBA" id="ARBA00023228"/>
    </source>
</evidence>
<dbReference type="EnsemblMetazoa" id="XM_003382406.3">
    <property type="protein sequence ID" value="XP_003382454.1"/>
    <property type="gene ID" value="LOC100636516"/>
</dbReference>
<evidence type="ECO:0000256" key="8">
    <source>
        <dbReference type="ARBA" id="ARBA00041780"/>
    </source>
</evidence>
<gene>
    <name evidence="11" type="primary">100636516</name>
</gene>
<proteinExistence type="predicted"/>
<dbReference type="GO" id="GO:0006979">
    <property type="term" value="P:response to oxidative stress"/>
    <property type="evidence" value="ECO:0007669"/>
    <property type="project" value="TreeGrafter"/>
</dbReference>
<evidence type="ECO:0000256" key="9">
    <source>
        <dbReference type="ARBA" id="ARBA00042134"/>
    </source>
</evidence>
<dbReference type="InParanoid" id="A0A1X7VVQ6"/>
<evidence type="ECO:0000256" key="2">
    <source>
        <dbReference type="ARBA" id="ARBA00004371"/>
    </source>
</evidence>
<protein>
    <recommendedName>
        <fullName evidence="7">MTOR-associated protein MEAK7</fullName>
    </recommendedName>
    <alternativeName>
        <fullName evidence="9">TBC/LysM-associated domain-containing protein 1</fullName>
    </alternativeName>
    <alternativeName>
        <fullName evidence="8">TLD domain-containing protein 1</fullName>
    </alternativeName>
</protein>
<name>A0A1X7VVQ6_AMPQE</name>
<dbReference type="OrthoDB" id="289228at2759"/>
<dbReference type="AlphaFoldDB" id="A0A1X7VVQ6"/>
<dbReference type="KEGG" id="aqu:100636516"/>
<evidence type="ECO:0000256" key="7">
    <source>
        <dbReference type="ARBA" id="ARBA00039594"/>
    </source>
</evidence>